<sequence length="614" mass="70576">METNWSNQEHVQLKPFDNGEKEKERKSEIRATTTQTEDTSLDFVGFSTEEPDWNMETEAAEPFDIRTDKQTCLVEKPSRGNEETLPGIHSQEDKAANDCDPEDQTDKNTRGTELLKASQWVKSVIKEDFSQLKEEVFNVFKERDTRPSSQAENKPSSSTLNLLKEDLSQLKEDVTSIFSLSKETKCADPKTSRSAEKTNNRMSFLNFKDDLFNVFRIGLSKERDKDATAKPDSSNTSKERAKRTDKPFMQTLFRRDQKISQKELENSFSETNNEHMDDGFRGNLSEHNEETVETLKLGNNMTERLNEEEDSEVEVTVCDEQKTRQSETQQTKETSATSQAAKQRRESEEWSDSNSVWSAEDERITKEEEKQSEKPEEDEEKREQQQMKPPKIVLWEPLSSGSNLFSLRNLDMDDMGTQPGRDPWAVKNFACYLTLDPNTANSELRLTDSNRKATRVWPERRPSEHRDRFELCPQVLCREGLLDSVYWEVEWSGGADIGVAYNAISRDGVPASCLLGHGEGSWSLECSEGAYTPCHNNNRFRSSSPQPFAHRVGVYLNWSAGCLSFYCVSRDAMVHLHTFTTTFTQPLYPCFWLWAYDGSVLLTQVELDWERLLQ</sequence>
<evidence type="ECO:0000256" key="1">
    <source>
        <dbReference type="ARBA" id="ARBA00022723"/>
    </source>
</evidence>
<dbReference type="InterPro" id="IPR001870">
    <property type="entry name" value="B30.2/SPRY"/>
</dbReference>
<dbReference type="KEGG" id="gat:120823884"/>
<dbReference type="InterPro" id="IPR003877">
    <property type="entry name" value="SPRY_dom"/>
</dbReference>
<dbReference type="InterPro" id="IPR051051">
    <property type="entry name" value="E3_ubiq-ligase_TRIM/RNF"/>
</dbReference>
<evidence type="ECO:0000313" key="7">
    <source>
        <dbReference type="Proteomes" id="UP000007635"/>
    </source>
</evidence>
<evidence type="ECO:0000256" key="2">
    <source>
        <dbReference type="ARBA" id="ARBA00022771"/>
    </source>
</evidence>
<feature type="domain" description="B30.2/SPRY" evidence="5">
    <location>
        <begin position="413"/>
        <end position="609"/>
    </location>
</feature>
<evidence type="ECO:0000313" key="6">
    <source>
        <dbReference type="Ensembl" id="ENSGACP00000004333.2"/>
    </source>
</evidence>
<feature type="compositionally biased region" description="Basic and acidic residues" evidence="4">
    <location>
        <begin position="253"/>
        <end position="265"/>
    </location>
</feature>
<proteinExistence type="predicted"/>
<feature type="compositionally biased region" description="Basic and acidic residues" evidence="4">
    <location>
        <begin position="272"/>
        <end position="290"/>
    </location>
</feature>
<feature type="compositionally biased region" description="Polar residues" evidence="4">
    <location>
        <begin position="1"/>
        <end position="10"/>
    </location>
</feature>
<feature type="region of interest" description="Disordered" evidence="4">
    <location>
        <begin position="1"/>
        <end position="40"/>
    </location>
</feature>
<feature type="region of interest" description="Disordered" evidence="4">
    <location>
        <begin position="224"/>
        <end position="392"/>
    </location>
</feature>
<reference evidence="6 7" key="1">
    <citation type="journal article" date="2021" name="G3 (Bethesda)">
        <title>Improved contiguity of the threespine stickleback genome using long-read sequencing.</title>
        <authorList>
            <person name="Nath S."/>
            <person name="Shaw D.E."/>
            <person name="White M.A."/>
        </authorList>
    </citation>
    <scope>NUCLEOTIDE SEQUENCE [LARGE SCALE GENOMIC DNA]</scope>
    <source>
        <strain evidence="6 7">Lake Benthic</strain>
    </source>
</reference>
<keyword evidence="7" id="KW-1185">Reference proteome</keyword>
<dbReference type="InterPro" id="IPR003879">
    <property type="entry name" value="Butyrophylin_SPRY"/>
</dbReference>
<keyword evidence="3" id="KW-0862">Zinc</keyword>
<accession>G3NG78</accession>
<feature type="compositionally biased region" description="Polar residues" evidence="4">
    <location>
        <begin position="147"/>
        <end position="160"/>
    </location>
</feature>
<evidence type="ECO:0000259" key="5">
    <source>
        <dbReference type="PROSITE" id="PS50188"/>
    </source>
</evidence>
<dbReference type="GO" id="GO:0005737">
    <property type="term" value="C:cytoplasm"/>
    <property type="evidence" value="ECO:0007669"/>
    <property type="project" value="UniProtKB-ARBA"/>
</dbReference>
<dbReference type="PROSITE" id="PS50188">
    <property type="entry name" value="B302_SPRY"/>
    <property type="match status" value="1"/>
</dbReference>
<dbReference type="SUPFAM" id="SSF49899">
    <property type="entry name" value="Concanavalin A-like lectins/glucanases"/>
    <property type="match status" value="1"/>
</dbReference>
<dbReference type="InterPro" id="IPR006574">
    <property type="entry name" value="PRY"/>
</dbReference>
<dbReference type="InterPro" id="IPR013320">
    <property type="entry name" value="ConA-like_dom_sf"/>
</dbReference>
<keyword evidence="2" id="KW-0863">Zinc-finger</keyword>
<evidence type="ECO:0000256" key="4">
    <source>
        <dbReference type="SAM" id="MobiDB-lite"/>
    </source>
</evidence>
<dbReference type="GeneTree" id="ENSGT00940000162978"/>
<feature type="compositionally biased region" description="Polar residues" evidence="4">
    <location>
        <begin position="326"/>
        <end position="341"/>
    </location>
</feature>
<feature type="compositionally biased region" description="Basic and acidic residues" evidence="4">
    <location>
        <begin position="17"/>
        <end position="29"/>
    </location>
</feature>
<dbReference type="Pfam" id="PF13765">
    <property type="entry name" value="PRY"/>
    <property type="match status" value="1"/>
</dbReference>
<name>G3NG78_GASAC</name>
<feature type="region of interest" description="Disordered" evidence="4">
    <location>
        <begin position="140"/>
        <end position="160"/>
    </location>
</feature>
<reference evidence="6" key="2">
    <citation type="submission" date="2025-08" db="UniProtKB">
        <authorList>
            <consortium name="Ensembl"/>
        </authorList>
    </citation>
    <scope>IDENTIFICATION</scope>
</reference>
<reference evidence="6" key="3">
    <citation type="submission" date="2025-09" db="UniProtKB">
        <authorList>
            <consortium name="Ensembl"/>
        </authorList>
    </citation>
    <scope>IDENTIFICATION</scope>
</reference>
<keyword evidence="1" id="KW-0479">Metal-binding</keyword>
<feature type="compositionally biased region" description="Basic and acidic residues" evidence="4">
    <location>
        <begin position="360"/>
        <end position="374"/>
    </location>
</feature>
<dbReference type="PANTHER" id="PTHR25465:SF30">
    <property type="entry name" value="FINTRIM FAMILY, MEMBER 82"/>
    <property type="match status" value="1"/>
</dbReference>
<dbReference type="RefSeq" id="XP_040040275.1">
    <property type="nucleotide sequence ID" value="XM_040184341.1"/>
</dbReference>
<dbReference type="SMART" id="SM00589">
    <property type="entry name" value="PRY"/>
    <property type="match status" value="1"/>
</dbReference>
<protein>
    <recommendedName>
        <fullName evidence="5">B30.2/SPRY domain-containing protein</fullName>
    </recommendedName>
</protein>
<dbReference type="Pfam" id="PF00622">
    <property type="entry name" value="SPRY"/>
    <property type="match status" value="1"/>
</dbReference>
<organism evidence="6 7">
    <name type="scientific">Gasterosteus aculeatus aculeatus</name>
    <name type="common">three-spined stickleback</name>
    <dbReference type="NCBI Taxonomy" id="481459"/>
    <lineage>
        <taxon>Eukaryota</taxon>
        <taxon>Metazoa</taxon>
        <taxon>Chordata</taxon>
        <taxon>Craniata</taxon>
        <taxon>Vertebrata</taxon>
        <taxon>Euteleostomi</taxon>
        <taxon>Actinopterygii</taxon>
        <taxon>Neopterygii</taxon>
        <taxon>Teleostei</taxon>
        <taxon>Neoteleostei</taxon>
        <taxon>Acanthomorphata</taxon>
        <taxon>Eupercaria</taxon>
        <taxon>Perciformes</taxon>
        <taxon>Cottioidei</taxon>
        <taxon>Gasterosteales</taxon>
        <taxon>Gasterosteidae</taxon>
        <taxon>Gasterosteus</taxon>
    </lineage>
</organism>
<dbReference type="Gene3D" id="2.60.120.920">
    <property type="match status" value="1"/>
</dbReference>
<dbReference type="Bgee" id="ENSGACG00000003316">
    <property type="expression patterns" value="Expressed in pharyngeal gill and 1 other cell type or tissue"/>
</dbReference>
<dbReference type="Ensembl" id="ENSGACT00000004347.2">
    <property type="protein sequence ID" value="ENSGACP00000004333.2"/>
    <property type="gene ID" value="ENSGACG00000003316.2"/>
</dbReference>
<dbReference type="Proteomes" id="UP000007635">
    <property type="component" value="Chromosome VIII"/>
</dbReference>
<feature type="region of interest" description="Disordered" evidence="4">
    <location>
        <begin position="66"/>
        <end position="111"/>
    </location>
</feature>
<dbReference type="GO" id="GO:0008270">
    <property type="term" value="F:zinc ion binding"/>
    <property type="evidence" value="ECO:0007669"/>
    <property type="project" value="UniProtKB-KW"/>
</dbReference>
<evidence type="ECO:0000256" key="3">
    <source>
        <dbReference type="ARBA" id="ARBA00022833"/>
    </source>
</evidence>
<dbReference type="PRINTS" id="PR01407">
    <property type="entry name" value="BUTYPHLNCDUF"/>
</dbReference>
<feature type="compositionally biased region" description="Basic and acidic residues" evidence="4">
    <location>
        <begin position="237"/>
        <end position="246"/>
    </location>
</feature>
<dbReference type="SMART" id="SM00449">
    <property type="entry name" value="SPRY"/>
    <property type="match status" value="1"/>
</dbReference>
<dbReference type="InterPro" id="IPR043136">
    <property type="entry name" value="B30.2/SPRY_sf"/>
</dbReference>
<dbReference type="AlphaFoldDB" id="G3NG78"/>
<dbReference type="PANTHER" id="PTHR25465">
    <property type="entry name" value="B-BOX DOMAIN CONTAINING"/>
    <property type="match status" value="1"/>
</dbReference>
<dbReference type="GeneID" id="120823884"/>